<evidence type="ECO:0000313" key="4">
    <source>
        <dbReference type="EMBL" id="QNI30795.1"/>
    </source>
</evidence>
<evidence type="ECO:0000313" key="5">
    <source>
        <dbReference type="Proteomes" id="UP000515312"/>
    </source>
</evidence>
<gene>
    <name evidence="4" type="ORF">H7849_16940</name>
</gene>
<dbReference type="Pfam" id="PF00583">
    <property type="entry name" value="Acetyltransf_1"/>
    <property type="match status" value="1"/>
</dbReference>
<evidence type="ECO:0000256" key="1">
    <source>
        <dbReference type="ARBA" id="ARBA00022679"/>
    </source>
</evidence>
<keyword evidence="1 4" id="KW-0808">Transferase</keyword>
<dbReference type="InterPro" id="IPR050832">
    <property type="entry name" value="Bact_Acetyltransf"/>
</dbReference>
<keyword evidence="2" id="KW-0012">Acyltransferase</keyword>
<feature type="domain" description="N-acetyltransferase" evidence="3">
    <location>
        <begin position="4"/>
        <end position="180"/>
    </location>
</feature>
<dbReference type="PANTHER" id="PTHR43877">
    <property type="entry name" value="AMINOALKYLPHOSPHONATE N-ACETYLTRANSFERASE-RELATED-RELATED"/>
    <property type="match status" value="1"/>
</dbReference>
<reference evidence="4 5" key="1">
    <citation type="submission" date="2020-08" db="EMBL/GenBank/DDBJ databases">
        <title>Edaphobacter telluris sp. nov. and Acidobacterium dinghuensis sp. nov., two acidobacteria isolated from forest soil.</title>
        <authorList>
            <person name="Fu J."/>
            <person name="Qiu L."/>
        </authorList>
    </citation>
    <scope>NUCLEOTIDE SEQUENCE [LARGE SCALE GENOMIC DNA]</scope>
    <source>
        <strain evidence="4">4Y35</strain>
    </source>
</reference>
<dbReference type="EMBL" id="CP060394">
    <property type="protein sequence ID" value="QNI30795.1"/>
    <property type="molecule type" value="Genomic_DNA"/>
</dbReference>
<dbReference type="Gene3D" id="3.40.630.30">
    <property type="match status" value="1"/>
</dbReference>
<sequence length="180" mass="19989">MSSIFLRIATPDDVPALRELIEHSVRELQAGWYTPEQIEAAVHSVFGVDQQLIDDGTYYVAEIGGQVAGCGGWSKRGTLYGASHYDHSRNDVMLDPAREPARIRAFFTHPKYARKGVGRALLERCEEEARKAGFHSMEMASTLPGVPLYVAHGYEALETFDVPLPGGQSIQVRRMAKRIT</sequence>
<accession>A0A7G8BE25</accession>
<dbReference type="RefSeq" id="WP_186740911.1">
    <property type="nucleotide sequence ID" value="NZ_CP060394.1"/>
</dbReference>
<dbReference type="CDD" id="cd04301">
    <property type="entry name" value="NAT_SF"/>
    <property type="match status" value="1"/>
</dbReference>
<dbReference type="InterPro" id="IPR000182">
    <property type="entry name" value="GNAT_dom"/>
</dbReference>
<dbReference type="GO" id="GO:0016747">
    <property type="term" value="F:acyltransferase activity, transferring groups other than amino-acyl groups"/>
    <property type="evidence" value="ECO:0007669"/>
    <property type="project" value="InterPro"/>
</dbReference>
<dbReference type="Proteomes" id="UP000515312">
    <property type="component" value="Chromosome"/>
</dbReference>
<organism evidence="4 5">
    <name type="scientific">Alloacidobacterium dinghuense</name>
    <dbReference type="NCBI Taxonomy" id="2763107"/>
    <lineage>
        <taxon>Bacteria</taxon>
        <taxon>Pseudomonadati</taxon>
        <taxon>Acidobacteriota</taxon>
        <taxon>Terriglobia</taxon>
        <taxon>Terriglobales</taxon>
        <taxon>Acidobacteriaceae</taxon>
        <taxon>Alloacidobacterium</taxon>
    </lineage>
</organism>
<dbReference type="PROSITE" id="PS51186">
    <property type="entry name" value="GNAT"/>
    <property type="match status" value="1"/>
</dbReference>
<evidence type="ECO:0000256" key="2">
    <source>
        <dbReference type="ARBA" id="ARBA00023315"/>
    </source>
</evidence>
<protein>
    <submittedName>
        <fullName evidence="4">GNAT family N-acetyltransferase</fullName>
    </submittedName>
</protein>
<name>A0A7G8BE25_9BACT</name>
<dbReference type="SUPFAM" id="SSF55729">
    <property type="entry name" value="Acyl-CoA N-acyltransferases (Nat)"/>
    <property type="match status" value="1"/>
</dbReference>
<proteinExistence type="predicted"/>
<dbReference type="PANTHER" id="PTHR43877:SF1">
    <property type="entry name" value="ACETYLTRANSFERASE"/>
    <property type="match status" value="1"/>
</dbReference>
<dbReference type="InterPro" id="IPR016181">
    <property type="entry name" value="Acyl_CoA_acyltransferase"/>
</dbReference>
<evidence type="ECO:0000259" key="3">
    <source>
        <dbReference type="PROSITE" id="PS51186"/>
    </source>
</evidence>
<keyword evidence="5" id="KW-1185">Reference proteome</keyword>
<dbReference type="KEGG" id="adin:H7849_16940"/>
<dbReference type="AlphaFoldDB" id="A0A7G8BE25"/>